<keyword evidence="3" id="KW-1185">Reference proteome</keyword>
<sequence length="307" mass="34664">MLQSPHNRLSLCCLFWLITMGSSSPLRNNLRTRLLNEHGADKCLLDVHVQCTVEGNEQLPMNCDDFVPAPLLLAQCTETPFSVTMLLRGDRCQPSNLGVDCQDHFPRSETSQEDDWLFVVATDASGKAMEYHRGWVRVGDHYILSNGLPMEHGIQINVYNDEHESNLYQRVTYREKLCTNQHAFLGLLGGSQIIKFKDRYNNAVTPFRSSSYQAFIDIKILRQDKMAESIRLESLNVLTSFEDILELSDELKGAVLEQGTSYQVRVPLSLNLLEKQDHSLLVQVTGKAGECVGASFHRIMDARTVSS</sequence>
<protein>
    <submittedName>
        <fullName evidence="2">Uncharacterized protein</fullName>
    </submittedName>
</protein>
<dbReference type="AlphaFoldDB" id="A0A1Z5JIR8"/>
<dbReference type="InParanoid" id="A0A1Z5JIR8"/>
<comment type="caution">
    <text evidence="2">The sequence shown here is derived from an EMBL/GenBank/DDBJ whole genome shotgun (WGS) entry which is preliminary data.</text>
</comment>
<evidence type="ECO:0000313" key="2">
    <source>
        <dbReference type="EMBL" id="GAX13895.1"/>
    </source>
</evidence>
<feature type="chain" id="PRO_5012848612" evidence="1">
    <location>
        <begin position="24"/>
        <end position="307"/>
    </location>
</feature>
<reference evidence="2 3" key="1">
    <citation type="journal article" date="2015" name="Plant Cell">
        <title>Oil accumulation by the oleaginous diatom Fistulifera solaris as revealed by the genome and transcriptome.</title>
        <authorList>
            <person name="Tanaka T."/>
            <person name="Maeda Y."/>
            <person name="Veluchamy A."/>
            <person name="Tanaka M."/>
            <person name="Abida H."/>
            <person name="Marechal E."/>
            <person name="Bowler C."/>
            <person name="Muto M."/>
            <person name="Sunaga Y."/>
            <person name="Tanaka M."/>
            <person name="Yoshino T."/>
            <person name="Taniguchi T."/>
            <person name="Fukuda Y."/>
            <person name="Nemoto M."/>
            <person name="Matsumoto M."/>
            <person name="Wong P.S."/>
            <person name="Aburatani S."/>
            <person name="Fujibuchi W."/>
        </authorList>
    </citation>
    <scope>NUCLEOTIDE SEQUENCE [LARGE SCALE GENOMIC DNA]</scope>
    <source>
        <strain evidence="2 3">JPCC DA0580</strain>
    </source>
</reference>
<proteinExistence type="predicted"/>
<organism evidence="2 3">
    <name type="scientific">Fistulifera solaris</name>
    <name type="common">Oleaginous diatom</name>
    <dbReference type="NCBI Taxonomy" id="1519565"/>
    <lineage>
        <taxon>Eukaryota</taxon>
        <taxon>Sar</taxon>
        <taxon>Stramenopiles</taxon>
        <taxon>Ochrophyta</taxon>
        <taxon>Bacillariophyta</taxon>
        <taxon>Bacillariophyceae</taxon>
        <taxon>Bacillariophycidae</taxon>
        <taxon>Naviculales</taxon>
        <taxon>Naviculaceae</taxon>
        <taxon>Fistulifera</taxon>
    </lineage>
</organism>
<evidence type="ECO:0000256" key="1">
    <source>
        <dbReference type="SAM" id="SignalP"/>
    </source>
</evidence>
<evidence type="ECO:0000313" key="3">
    <source>
        <dbReference type="Proteomes" id="UP000198406"/>
    </source>
</evidence>
<keyword evidence="1" id="KW-0732">Signal</keyword>
<gene>
    <name evidence="2" type="ORF">FisN_5Lu206</name>
</gene>
<feature type="signal peptide" evidence="1">
    <location>
        <begin position="1"/>
        <end position="23"/>
    </location>
</feature>
<accession>A0A1Z5JIR8</accession>
<name>A0A1Z5JIR8_FISSO</name>
<dbReference type="EMBL" id="BDSP01000074">
    <property type="protein sequence ID" value="GAX13895.1"/>
    <property type="molecule type" value="Genomic_DNA"/>
</dbReference>
<dbReference type="Proteomes" id="UP000198406">
    <property type="component" value="Unassembled WGS sequence"/>
</dbReference>